<dbReference type="AlphaFoldDB" id="A0A3P7ME82"/>
<evidence type="ECO:0000313" key="3">
    <source>
        <dbReference type="EMBL" id="VDN16181.1"/>
    </source>
</evidence>
<dbReference type="EMBL" id="UYRU01064943">
    <property type="protein sequence ID" value="VDN16181.1"/>
    <property type="molecule type" value="Genomic_DNA"/>
</dbReference>
<accession>A0A3P7ME82</accession>
<evidence type="ECO:0000256" key="2">
    <source>
        <dbReference type="SAM" id="MobiDB-lite"/>
    </source>
</evidence>
<sequence>MQFIFKVMITLTRVSRRDLLGLDFEGTLKYFRVTLPKRFRSQEASQELIATAVTAKVSSKKLARLAKDWALKKAEADALSSPLRALQRESWQLRDQCSRLEKENETLADEVLTSKTNMQKQIEKLEDMVESLKIELFAAQKELVEKQEECDFMEKETRQVKNMMRKLLEQHKSERQQQAAIIDEYKTITSNLSKRLDSLENSTERICRLPSAVVETLMQCSGECRAALDSYLPGWDQTSDNGLASQDGALDGKGKEVNEEVTSLRRRVS</sequence>
<gene>
    <name evidence="3" type="ORF">DILT_LOCUS12012</name>
</gene>
<keyword evidence="4" id="KW-1185">Reference proteome</keyword>
<evidence type="ECO:0000313" key="4">
    <source>
        <dbReference type="Proteomes" id="UP000281553"/>
    </source>
</evidence>
<dbReference type="PANTHER" id="PTHR47728">
    <property type="entry name" value="RAB GTPASE-ACTIVATING PROTEIN 1-LIKE"/>
    <property type="match status" value="1"/>
</dbReference>
<reference evidence="3 4" key="1">
    <citation type="submission" date="2018-11" db="EMBL/GenBank/DDBJ databases">
        <authorList>
            <consortium name="Pathogen Informatics"/>
        </authorList>
    </citation>
    <scope>NUCLEOTIDE SEQUENCE [LARGE SCALE GENOMIC DNA]</scope>
</reference>
<protein>
    <submittedName>
        <fullName evidence="3">Uncharacterized protein</fullName>
    </submittedName>
</protein>
<dbReference type="Proteomes" id="UP000281553">
    <property type="component" value="Unassembled WGS sequence"/>
</dbReference>
<keyword evidence="1" id="KW-0175">Coiled coil</keyword>
<dbReference type="Gene3D" id="1.10.472.80">
    <property type="entry name" value="Ypt/Rab-GAP domain of gyp1p, domain 3"/>
    <property type="match status" value="1"/>
</dbReference>
<organism evidence="3 4">
    <name type="scientific">Dibothriocephalus latus</name>
    <name type="common">Fish tapeworm</name>
    <name type="synonym">Diphyllobothrium latum</name>
    <dbReference type="NCBI Taxonomy" id="60516"/>
    <lineage>
        <taxon>Eukaryota</taxon>
        <taxon>Metazoa</taxon>
        <taxon>Spiralia</taxon>
        <taxon>Lophotrochozoa</taxon>
        <taxon>Platyhelminthes</taxon>
        <taxon>Cestoda</taxon>
        <taxon>Eucestoda</taxon>
        <taxon>Diphyllobothriidea</taxon>
        <taxon>Diphyllobothriidae</taxon>
        <taxon>Dibothriocephalus</taxon>
    </lineage>
</organism>
<feature type="coiled-coil region" evidence="1">
    <location>
        <begin position="83"/>
        <end position="202"/>
    </location>
</feature>
<feature type="region of interest" description="Disordered" evidence="2">
    <location>
        <begin position="238"/>
        <end position="269"/>
    </location>
</feature>
<name>A0A3P7ME82_DIBLA</name>
<proteinExistence type="predicted"/>
<dbReference type="PANTHER" id="PTHR47728:SF1">
    <property type="entry name" value="RAB GTPASE ACTIVATING PROTEIN 1 LIKE"/>
    <property type="match status" value="1"/>
</dbReference>
<dbReference type="OrthoDB" id="295078at2759"/>
<evidence type="ECO:0000256" key="1">
    <source>
        <dbReference type="SAM" id="Coils"/>
    </source>
</evidence>